<keyword evidence="2" id="KW-1185">Reference proteome</keyword>
<protein>
    <submittedName>
        <fullName evidence="1">Uncharacterized protein</fullName>
    </submittedName>
</protein>
<dbReference type="RefSeq" id="XP_022658198.1">
    <property type="nucleotide sequence ID" value="XM_022802463.1"/>
</dbReference>
<evidence type="ECO:0000313" key="1">
    <source>
        <dbReference type="EnsemblMetazoa" id="XP_022658198"/>
    </source>
</evidence>
<sequence length="172" mass="19012">MATAVITAVCVWTSFTTNTAPPPNAFAAGFYHMGGTRGTSPLYVVRINGTGQVPAFGWQRTRHSVIVHGVRGFDDIHYEDNVLAEILTCKGLDKVTMRWVQYNSMVDMERCVQLGRNNNGEKIYLARILIEDHPPAKTYLPATFVPSSGLAITEHYGTYATDCFMVFCGIIS</sequence>
<dbReference type="EnsemblMetazoa" id="XM_022802464">
    <property type="protein sequence ID" value="XP_022658199"/>
    <property type="gene ID" value="LOC111249095"/>
</dbReference>
<dbReference type="KEGG" id="vde:111249095"/>
<organism evidence="1 2">
    <name type="scientific">Varroa destructor</name>
    <name type="common">Honeybee mite</name>
    <dbReference type="NCBI Taxonomy" id="109461"/>
    <lineage>
        <taxon>Eukaryota</taxon>
        <taxon>Metazoa</taxon>
        <taxon>Ecdysozoa</taxon>
        <taxon>Arthropoda</taxon>
        <taxon>Chelicerata</taxon>
        <taxon>Arachnida</taxon>
        <taxon>Acari</taxon>
        <taxon>Parasitiformes</taxon>
        <taxon>Mesostigmata</taxon>
        <taxon>Gamasina</taxon>
        <taxon>Dermanyssoidea</taxon>
        <taxon>Varroidae</taxon>
        <taxon>Varroa</taxon>
    </lineage>
</organism>
<dbReference type="RefSeq" id="XP_022658197.1">
    <property type="nucleotide sequence ID" value="XM_022802462.1"/>
</dbReference>
<dbReference type="AlphaFoldDB" id="A0A7M7KAK9"/>
<dbReference type="InParanoid" id="A0A7M7KAK9"/>
<evidence type="ECO:0000313" key="2">
    <source>
        <dbReference type="Proteomes" id="UP000594260"/>
    </source>
</evidence>
<dbReference type="GeneID" id="111249095"/>
<reference evidence="1" key="1">
    <citation type="submission" date="2021-01" db="UniProtKB">
        <authorList>
            <consortium name="EnsemblMetazoa"/>
        </authorList>
    </citation>
    <scope>IDENTIFICATION</scope>
</reference>
<name>A0A7M7KAK9_VARDE</name>
<dbReference type="Proteomes" id="UP000594260">
    <property type="component" value="Unplaced"/>
</dbReference>
<dbReference type="EnsemblMetazoa" id="XM_022802462">
    <property type="protein sequence ID" value="XP_022658197"/>
    <property type="gene ID" value="LOC111249095"/>
</dbReference>
<dbReference type="EnsemblMetazoa" id="XM_022802463">
    <property type="protein sequence ID" value="XP_022658198"/>
    <property type="gene ID" value="LOC111249095"/>
</dbReference>
<proteinExistence type="predicted"/>
<accession>A0A7M7KAK9</accession>
<dbReference type="RefSeq" id="XP_022658199.1">
    <property type="nucleotide sequence ID" value="XM_022802464.1"/>
</dbReference>